<evidence type="ECO:0000313" key="2">
    <source>
        <dbReference type="EMBL" id="MBW8184731.1"/>
    </source>
</evidence>
<dbReference type="EMBL" id="JAHZST010000009">
    <property type="protein sequence ID" value="MBW8184731.1"/>
    <property type="molecule type" value="Genomic_DNA"/>
</dbReference>
<feature type="region of interest" description="Disordered" evidence="1">
    <location>
        <begin position="137"/>
        <end position="169"/>
    </location>
</feature>
<reference evidence="2 3" key="1">
    <citation type="submission" date="2021-07" db="EMBL/GenBank/DDBJ databases">
        <title>Shewanella sp. nov, isolated from SCS.</title>
        <authorList>
            <person name="Cao W.R."/>
        </authorList>
    </citation>
    <scope>NUCLEOTIDE SEQUENCE [LARGE SCALE GENOMIC DNA]</scope>
    <source>
        <strain evidence="2 3">NR704-98</strain>
    </source>
</reference>
<evidence type="ECO:0000256" key="1">
    <source>
        <dbReference type="SAM" id="MobiDB-lite"/>
    </source>
</evidence>
<dbReference type="Pfam" id="PF12094">
    <property type="entry name" value="DUF3570"/>
    <property type="match status" value="1"/>
</dbReference>
<keyword evidence="3" id="KW-1185">Reference proteome</keyword>
<name>A0ABS7E4W3_9GAMM</name>
<proteinExistence type="predicted"/>
<dbReference type="InterPro" id="IPR021953">
    <property type="entry name" value="DUF3570"/>
</dbReference>
<sequence length="487" mass="54977">MRKKRRSIQKSSTQNCSIQESSTLELTSVTSDNHQFKRYRNINKSLTIASLALFSTPAMATEIDETVQDIGDADKTSISLPAIVSGKKLEVTKIETALLYYQEQDRVTAAEGIFNLQASYGDKSELEGKLLLDTLTGASPNGAAPQQQQQTFTRPSGNGVYHAKNGETPLDDTFKDTRLQLNGNWTETLSNTDKVNLGFHLSREYDYTSLGVNSGAERSFNRGNSAVNFALGYYYDIIDPVGGRPTSWAPMLFRDDFSSQSEFKQAFDKTRDLSSSIKHTFDLSAGFTQLLNRYWLVQGNYSFSYLDGYMTDPYKIISQVDERGMAQGYLYENRPDTRYKQSVFLLTKGALETGVVDLSYRYSADDWGIDSHTVETHYRYQFTDSLYGQIHLRYYRQSAADFYHAFLPELGELPEYGSADSRLGKLTAYTFGIKFGHKLQGGTKFSYRLELYQHRPQDNGDERVGQLAHLGLYEQVNAVIAQLGFAF</sequence>
<evidence type="ECO:0000313" key="3">
    <source>
        <dbReference type="Proteomes" id="UP001195963"/>
    </source>
</evidence>
<protein>
    <submittedName>
        <fullName evidence="2">DUF3570 domain-containing protein</fullName>
    </submittedName>
</protein>
<comment type="caution">
    <text evidence="2">The sequence shown here is derived from an EMBL/GenBank/DDBJ whole genome shotgun (WGS) entry which is preliminary data.</text>
</comment>
<feature type="compositionally biased region" description="Polar residues" evidence="1">
    <location>
        <begin position="137"/>
        <end position="156"/>
    </location>
</feature>
<dbReference type="Proteomes" id="UP001195963">
    <property type="component" value="Unassembled WGS sequence"/>
</dbReference>
<accession>A0ABS7E4W3</accession>
<organism evidence="2 3">
    <name type="scientific">Shewanella nanhaiensis</name>
    <dbReference type="NCBI Taxonomy" id="2864872"/>
    <lineage>
        <taxon>Bacteria</taxon>
        <taxon>Pseudomonadati</taxon>
        <taxon>Pseudomonadota</taxon>
        <taxon>Gammaproteobacteria</taxon>
        <taxon>Alteromonadales</taxon>
        <taxon>Shewanellaceae</taxon>
        <taxon>Shewanella</taxon>
    </lineage>
</organism>
<gene>
    <name evidence="2" type="ORF">K0625_13735</name>
</gene>